<keyword evidence="2" id="KW-1185">Reference proteome</keyword>
<reference evidence="1" key="1">
    <citation type="submission" date="2023-04" db="EMBL/GenBank/DDBJ databases">
        <title>A chromosome-level genome assembly of the parasitoid wasp Eretmocerus hayati.</title>
        <authorList>
            <person name="Zhong Y."/>
            <person name="Liu S."/>
            <person name="Liu Y."/>
        </authorList>
    </citation>
    <scope>NUCLEOTIDE SEQUENCE</scope>
    <source>
        <strain evidence="1">ZJU_SS_LIU_2023</strain>
    </source>
</reference>
<accession>A0ACC2N014</accession>
<dbReference type="Proteomes" id="UP001239111">
    <property type="component" value="Chromosome 4"/>
</dbReference>
<dbReference type="EMBL" id="CM056744">
    <property type="protein sequence ID" value="KAJ8664319.1"/>
    <property type="molecule type" value="Genomic_DNA"/>
</dbReference>
<comment type="caution">
    <text evidence="1">The sequence shown here is derived from an EMBL/GenBank/DDBJ whole genome shotgun (WGS) entry which is preliminary data.</text>
</comment>
<gene>
    <name evidence="1" type="ORF">QAD02_005981</name>
</gene>
<evidence type="ECO:0000313" key="1">
    <source>
        <dbReference type="EMBL" id="KAJ8664319.1"/>
    </source>
</evidence>
<evidence type="ECO:0000313" key="2">
    <source>
        <dbReference type="Proteomes" id="UP001239111"/>
    </source>
</evidence>
<sequence>MILSIHHRIANNPVDKTGLSHFHIACTRKKLNIVEHFIDLGVDIRFPKTRRRKTPSIFDLPETPEHKTAMDLAIRHERVEVVKLLLQYGALESSDDVEEFDHIKHAYSTGNMRIVELLIGESKLSHKTRKFETNYLALLAHGNHERLAKWACDTRSSLNLPITQSGCTLLHLAIEQGYRNICSFLVEQGSDFTIQDARGKSSLHLAFEHNWKELMDLMLKNRKKLSKNIIDSNGVSFLHIACARNDIESVKLLLEGDADVNAPVKSNAPLWAGYTPLHFTAKFGCEKVAYILLKSGASYTAVNASNLNAFDIALMEAKKTSSSGAFNCMKLLLISHRKFKDERFNDRGISLLHLASLKVSSKAHSYSTGLGELGQLLDTHARDINKAIHKMNLSWDGYTPLHFAVQSYETRDHANLLIRSGADVLAQDANGDTPMHLSERSMPFPDATFDRSDLRYLKLNHIGANGLSIFHTACIRGNLNLMKYFLDHGVDANCRTLFKGLGYEDEAPLHLVIRGSSDSSLDAVKLLLQYGADPNMNDFHKNTPLHLMHHCNRHPEIIELLVSNGADVNAYNARCDTPLLRLFLDLEHNFYKCSDFIRHIISFLNYGSNVDVENKKGATPFSIAYSGWGSLDPSDEQEWDDIVNIIDILLRHVIRLEIVGIHMSERNKDFNNLLLSTFSNELSFKKDSLIKVCKKELQLLRQIRKNNITYHDILLGNPHKLASISQNSLYQSIINSNAFCEKYPVYGPLVKSRLVEGKVRWRLLDESAKNLNIMLGITLPRICSDNILRYLDNQDLRNIFKSKKNAS</sequence>
<name>A0ACC2N014_9HYME</name>
<organism evidence="1 2">
    <name type="scientific">Eretmocerus hayati</name>
    <dbReference type="NCBI Taxonomy" id="131215"/>
    <lineage>
        <taxon>Eukaryota</taxon>
        <taxon>Metazoa</taxon>
        <taxon>Ecdysozoa</taxon>
        <taxon>Arthropoda</taxon>
        <taxon>Hexapoda</taxon>
        <taxon>Insecta</taxon>
        <taxon>Pterygota</taxon>
        <taxon>Neoptera</taxon>
        <taxon>Endopterygota</taxon>
        <taxon>Hymenoptera</taxon>
        <taxon>Apocrita</taxon>
        <taxon>Proctotrupomorpha</taxon>
        <taxon>Chalcidoidea</taxon>
        <taxon>Aphelinidae</taxon>
        <taxon>Aphelininae</taxon>
        <taxon>Eretmocerus</taxon>
    </lineage>
</organism>
<protein>
    <submittedName>
        <fullName evidence="1">Uncharacterized protein</fullName>
    </submittedName>
</protein>
<proteinExistence type="predicted"/>